<dbReference type="STRING" id="768706.Desor_4421"/>
<dbReference type="EMBL" id="CP003108">
    <property type="protein sequence ID" value="AET69839.1"/>
    <property type="molecule type" value="Genomic_DNA"/>
</dbReference>
<dbReference type="AlphaFoldDB" id="G7W6Y2"/>
<protein>
    <submittedName>
        <fullName evidence="1">Asp/Glu/Hydantoin racemase</fullName>
    </submittedName>
</protein>
<name>G7W6Y2_DESOD</name>
<dbReference type="KEGG" id="dor:Desor_4421"/>
<dbReference type="HOGENOM" id="CLU_093553_0_0_9"/>
<evidence type="ECO:0000313" key="2">
    <source>
        <dbReference type="Proteomes" id="UP000006346"/>
    </source>
</evidence>
<dbReference type="PATRIC" id="fig|768706.3.peg.4491"/>
<organism evidence="1 2">
    <name type="scientific">Desulfosporosinus orientis (strain ATCC 19365 / DSM 765 / NCIMB 8382 / VKM B-1628 / Singapore I)</name>
    <name type="common">Desulfotomaculum orientis</name>
    <dbReference type="NCBI Taxonomy" id="768706"/>
    <lineage>
        <taxon>Bacteria</taxon>
        <taxon>Bacillati</taxon>
        <taxon>Bacillota</taxon>
        <taxon>Clostridia</taxon>
        <taxon>Eubacteriales</taxon>
        <taxon>Desulfitobacteriaceae</taxon>
        <taxon>Desulfosporosinus</taxon>
    </lineage>
</organism>
<dbReference type="OrthoDB" id="1676875at2"/>
<keyword evidence="2" id="KW-1185">Reference proteome</keyword>
<reference evidence="1 2" key="2">
    <citation type="journal article" date="2012" name="J. Bacteriol.">
        <title>Complete genome sequences of Desulfosporosinus orientis DSM765T, Desulfosporosinus youngiae DSM17734T, Desulfosporosinus meridiei DSM13257T, and Desulfosporosinus acidiphilus DSM22704T.</title>
        <authorList>
            <person name="Pester M."/>
            <person name="Brambilla E."/>
            <person name="Alazard D."/>
            <person name="Rattei T."/>
            <person name="Weinmaier T."/>
            <person name="Han J."/>
            <person name="Lucas S."/>
            <person name="Lapidus A."/>
            <person name="Cheng J.F."/>
            <person name="Goodwin L."/>
            <person name="Pitluck S."/>
            <person name="Peters L."/>
            <person name="Ovchinnikova G."/>
            <person name="Teshima H."/>
            <person name="Detter J.C."/>
            <person name="Han C.S."/>
            <person name="Tapia R."/>
            <person name="Land M.L."/>
            <person name="Hauser L."/>
            <person name="Kyrpides N.C."/>
            <person name="Ivanova N.N."/>
            <person name="Pagani I."/>
            <person name="Huntmann M."/>
            <person name="Wei C.L."/>
            <person name="Davenport K.W."/>
            <person name="Daligault H."/>
            <person name="Chain P.S."/>
            <person name="Chen A."/>
            <person name="Mavromatis K."/>
            <person name="Markowitz V."/>
            <person name="Szeto E."/>
            <person name="Mikhailova N."/>
            <person name="Pati A."/>
            <person name="Wagner M."/>
            <person name="Woyke T."/>
            <person name="Ollivier B."/>
            <person name="Klenk H.P."/>
            <person name="Spring S."/>
            <person name="Loy A."/>
        </authorList>
    </citation>
    <scope>NUCLEOTIDE SEQUENCE [LARGE SCALE GENOMIC DNA]</scope>
    <source>
        <strain evidence="2">ATCC 19365 / DSM 765 / NCIMB 8382 / VKM B-1628</strain>
    </source>
</reference>
<reference evidence="2" key="1">
    <citation type="submission" date="2011-11" db="EMBL/GenBank/DDBJ databases">
        <title>Complete sequence of Desulfosporosinus orientis DSM 765.</title>
        <authorList>
            <person name="Lucas S."/>
            <person name="Han J."/>
            <person name="Lapidus A."/>
            <person name="Cheng J.-F."/>
            <person name="Goodwin L."/>
            <person name="Pitluck S."/>
            <person name="Peters L."/>
            <person name="Ovchinnikova G."/>
            <person name="Teshima H."/>
            <person name="Detter J.C."/>
            <person name="Han C."/>
            <person name="Tapia R."/>
            <person name="Land M."/>
            <person name="Hauser L."/>
            <person name="Kyrpides N."/>
            <person name="Ivanova N."/>
            <person name="Pagani I."/>
            <person name="Pester M."/>
            <person name="Spring S."/>
            <person name="Ollivier B."/>
            <person name="Rattei T."/>
            <person name="Klenk H.-P."/>
            <person name="Wagner M."/>
            <person name="Loy A."/>
            <person name="Woyke T."/>
        </authorList>
    </citation>
    <scope>NUCLEOTIDE SEQUENCE [LARGE SCALE GENOMIC DNA]</scope>
    <source>
        <strain evidence="2">ATCC 19365 / DSM 765 / NCIMB 8382 / VKM B-1628</strain>
    </source>
</reference>
<dbReference type="Proteomes" id="UP000006346">
    <property type="component" value="Chromosome"/>
</dbReference>
<dbReference type="eggNOG" id="COG1794">
    <property type="taxonomic scope" value="Bacteria"/>
</dbReference>
<proteinExistence type="predicted"/>
<sequence length="256" mass="28519">MCYGYEFSSRQSKKSVFSAPVGQYISGYTIGVLVLDLWSPKIPGMVASAASYRYPVRHKLVEVHPPERLLYGDPEILEELVIAGKELEKEGVRAIVGACGYFGHFQPQLASALNVPVYLTSLLQIPMIKAGLKSDQKVGILCADSDNMTIELLKKTGVDDPNIYVIRGMGIKPEFSAIMENRTSFNNEELKKEIINEAVKLVAENPEVGALLLECSDFPPYSFDIQQEVRVPVFDYMTLINWAHQAVAQRPYQGDL</sequence>
<gene>
    <name evidence="1" type="ordered locus">Desor_4421</name>
</gene>
<accession>G7W6Y2</accession>
<dbReference type="RefSeq" id="WP_014186646.1">
    <property type="nucleotide sequence ID" value="NC_016584.1"/>
</dbReference>
<evidence type="ECO:0000313" key="1">
    <source>
        <dbReference type="EMBL" id="AET69839.1"/>
    </source>
</evidence>
<dbReference type="NCBIfam" id="NF005679">
    <property type="entry name" value="PRK07475.1"/>
    <property type="match status" value="1"/>
</dbReference>